<name>F6V2G7_ORNAN</name>
<dbReference type="GO" id="GO:1901222">
    <property type="term" value="P:regulation of non-canonical NF-kappaB signal transduction"/>
    <property type="evidence" value="ECO:0007669"/>
    <property type="project" value="InterPro"/>
</dbReference>
<dbReference type="AlphaFoldDB" id="F6V2G7"/>
<dbReference type="GO" id="GO:0005654">
    <property type="term" value="C:nucleoplasm"/>
    <property type="evidence" value="ECO:0000318"/>
    <property type="project" value="GO_Central"/>
</dbReference>
<reference evidence="1 2" key="1">
    <citation type="journal article" date="2008" name="Nature">
        <title>Genome analysis of the platypus reveals unique signatures of evolution.</title>
        <authorList>
            <person name="Warren W.C."/>
            <person name="Hillier L.W."/>
            <person name="Marshall Graves J.A."/>
            <person name="Birney E."/>
            <person name="Ponting C.P."/>
            <person name="Grutzner F."/>
            <person name="Belov K."/>
            <person name="Miller W."/>
            <person name="Clarke L."/>
            <person name="Chinwalla A.T."/>
            <person name="Yang S.P."/>
            <person name="Heger A."/>
            <person name="Locke D.P."/>
            <person name="Miethke P."/>
            <person name="Waters P.D."/>
            <person name="Veyrunes F."/>
            <person name="Fulton L."/>
            <person name="Fulton B."/>
            <person name="Graves T."/>
            <person name="Wallis J."/>
            <person name="Puente X.S."/>
            <person name="Lopez-Otin C."/>
            <person name="Ordonez G.R."/>
            <person name="Eichler E.E."/>
            <person name="Chen L."/>
            <person name="Cheng Z."/>
            <person name="Deakin J.E."/>
            <person name="Alsop A."/>
            <person name="Thompson K."/>
            <person name="Kirby P."/>
            <person name="Papenfuss A.T."/>
            <person name="Wakefield M.J."/>
            <person name="Olender T."/>
            <person name="Lancet D."/>
            <person name="Huttley G.A."/>
            <person name="Smit A.F."/>
            <person name="Pask A."/>
            <person name="Temple-Smith P."/>
            <person name="Batzer M.A."/>
            <person name="Walker J.A."/>
            <person name="Konkel M.K."/>
            <person name="Harris R.S."/>
            <person name="Whittington C.M."/>
            <person name="Wong E.S."/>
            <person name="Gemmell N.J."/>
            <person name="Buschiazzo E."/>
            <person name="Vargas Jentzsch I.M."/>
            <person name="Merkel A."/>
            <person name="Schmitz J."/>
            <person name="Zemann A."/>
            <person name="Churakov G."/>
            <person name="Kriegs J.O."/>
            <person name="Brosius J."/>
            <person name="Murchison E.P."/>
            <person name="Sachidanandam R."/>
            <person name="Smith C."/>
            <person name="Hannon G.J."/>
            <person name="Tsend-Ayush E."/>
            <person name="McMillan D."/>
            <person name="Attenborough R."/>
            <person name="Rens W."/>
            <person name="Ferguson-Smith M."/>
            <person name="Lefevre C.M."/>
            <person name="Sharp J.A."/>
            <person name="Nicholas K.R."/>
            <person name="Ray D.A."/>
            <person name="Kube M."/>
            <person name="Reinhardt R."/>
            <person name="Pringle T.H."/>
            <person name="Taylor J."/>
            <person name="Jones R.C."/>
            <person name="Nixon B."/>
            <person name="Dacheux J.L."/>
            <person name="Niwa H."/>
            <person name="Sekita Y."/>
            <person name="Huang X."/>
            <person name="Stark A."/>
            <person name="Kheradpour P."/>
            <person name="Kellis M."/>
            <person name="Flicek P."/>
            <person name="Chen Y."/>
            <person name="Webber C."/>
            <person name="Hardison R."/>
            <person name="Nelson J."/>
            <person name="Hallsworth-Pepin K."/>
            <person name="Delehaunty K."/>
            <person name="Markovic C."/>
            <person name="Minx P."/>
            <person name="Feng Y."/>
            <person name="Kremitzki C."/>
            <person name="Mitreva M."/>
            <person name="Glasscock J."/>
            <person name="Wylie T."/>
            <person name="Wohldmann P."/>
            <person name="Thiru P."/>
            <person name="Nhan M.N."/>
            <person name="Pohl C.S."/>
            <person name="Smith S.M."/>
            <person name="Hou S."/>
            <person name="Nefedov M."/>
            <person name="de Jong P.J."/>
            <person name="Renfree M.B."/>
            <person name="Mardis E.R."/>
            <person name="Wilson R.K."/>
        </authorList>
    </citation>
    <scope>NUCLEOTIDE SEQUENCE [LARGE SCALE GENOMIC DNA]</scope>
    <source>
        <strain evidence="1 2">Glennie</strain>
    </source>
</reference>
<dbReference type="HOGENOM" id="CLU_126629_1_0_1"/>
<evidence type="ECO:0008006" key="3">
    <source>
        <dbReference type="Google" id="ProtNLM"/>
    </source>
</evidence>
<organism evidence="1 2">
    <name type="scientific">Ornithorhynchus anatinus</name>
    <name type="common">Duckbill platypus</name>
    <dbReference type="NCBI Taxonomy" id="9258"/>
    <lineage>
        <taxon>Eukaryota</taxon>
        <taxon>Metazoa</taxon>
        <taxon>Chordata</taxon>
        <taxon>Craniata</taxon>
        <taxon>Vertebrata</taxon>
        <taxon>Euteleostomi</taxon>
        <taxon>Mammalia</taxon>
        <taxon>Monotremata</taxon>
        <taxon>Ornithorhynchidae</taxon>
        <taxon>Ornithorhynchus</taxon>
    </lineage>
</organism>
<evidence type="ECO:0000313" key="1">
    <source>
        <dbReference type="Ensembl" id="ENSOANP00000004933.2"/>
    </source>
</evidence>
<dbReference type="PANTHER" id="PTHR14330:SF2">
    <property type="entry name" value="A-KINASE-INTERACTING PROTEIN 1"/>
    <property type="match status" value="1"/>
</dbReference>
<dbReference type="InParanoid" id="F6V2G7"/>
<reference evidence="1" key="2">
    <citation type="submission" date="2025-08" db="UniProtKB">
        <authorList>
            <consortium name="Ensembl"/>
        </authorList>
    </citation>
    <scope>IDENTIFICATION</scope>
    <source>
        <strain evidence="1">Glennie</strain>
    </source>
</reference>
<proteinExistence type="predicted"/>
<sequence>MAEILSNRWIRLCSGKNLRERMASWQVPTVVWGLDRRAMQRTAGLGQEVLERARRRRVDWTPLVRLEERRGEEESVNLDAAFATVMEFMERTTRQCRKYYSSVPPENTKEGEVDHICRFHRRKSWQPSASGMTNRQVGHTLREPYGVVRTTKSKPATQEPARTFSKDFYLEVSPGTYSVTACSSDLRQTHVVDVEAGQSLELTFHI</sequence>
<dbReference type="CTD" id="56672"/>
<dbReference type="Bgee" id="ENSOANG00000003111">
    <property type="expression patterns" value="Expressed in testis and 7 other cell types or tissues"/>
</dbReference>
<dbReference type="RefSeq" id="XP_028917180.2">
    <property type="nucleotide sequence ID" value="XM_029061347.2"/>
</dbReference>
<protein>
    <recommendedName>
        <fullName evidence="3">A-kinase interacting protein 1</fullName>
    </recommendedName>
</protein>
<dbReference type="FunCoup" id="F6V2G7">
    <property type="interactions" value="915"/>
</dbReference>
<dbReference type="STRING" id="9258.ENSOANP00000004933"/>
<dbReference type="OMA" id="RIMAEFM"/>
<gene>
    <name evidence="1" type="primary">AKIP1</name>
</gene>
<dbReference type="OrthoDB" id="5945634at2759"/>
<dbReference type="eggNOG" id="ENOG502S6M5">
    <property type="taxonomic scope" value="Eukaryota"/>
</dbReference>
<dbReference type="InterPro" id="IPR033214">
    <property type="entry name" value="AKIP1"/>
</dbReference>
<dbReference type="Proteomes" id="UP000002279">
    <property type="component" value="Chromosome 3"/>
</dbReference>
<dbReference type="PANTHER" id="PTHR14330">
    <property type="entry name" value="A-KINASE-INTERACTING PROTEIN 1"/>
    <property type="match status" value="1"/>
</dbReference>
<dbReference type="GeneTree" id="ENSGT00390000017064"/>
<evidence type="ECO:0000313" key="2">
    <source>
        <dbReference type="Proteomes" id="UP000002279"/>
    </source>
</evidence>
<dbReference type="GeneID" id="103166081"/>
<keyword evidence="2" id="KW-1185">Reference proteome</keyword>
<reference evidence="1" key="3">
    <citation type="submission" date="2025-09" db="UniProtKB">
        <authorList>
            <consortium name="Ensembl"/>
        </authorList>
    </citation>
    <scope>IDENTIFICATION</scope>
    <source>
        <strain evidence="1">Glennie</strain>
    </source>
</reference>
<dbReference type="Ensembl" id="ENSOANT00000004934.2">
    <property type="protein sequence ID" value="ENSOANP00000004933.2"/>
    <property type="gene ID" value="ENSOANG00000003111.3"/>
</dbReference>
<accession>F6V2G7</accession>